<evidence type="ECO:0000313" key="4">
    <source>
        <dbReference type="EMBL" id="WZN45448.1"/>
    </source>
</evidence>
<keyword evidence="2" id="KW-0732">Signal</keyword>
<dbReference type="SUPFAM" id="SSF49464">
    <property type="entry name" value="Carboxypeptidase regulatory domain-like"/>
    <property type="match status" value="1"/>
</dbReference>
<dbReference type="RefSeq" id="WP_341840200.1">
    <property type="nucleotide sequence ID" value="NZ_CP149792.1"/>
</dbReference>
<keyword evidence="1" id="KW-0813">Transport</keyword>
<evidence type="ECO:0000256" key="1">
    <source>
        <dbReference type="PROSITE-ProRule" id="PRU01360"/>
    </source>
</evidence>
<reference evidence="4 5" key="1">
    <citation type="submission" date="2024-03" db="EMBL/GenBank/DDBJ databases">
        <title>Chitinophaga caseinilytica sp. nov., a casein hydrolysing bacterium isolated from forest soil.</title>
        <authorList>
            <person name="Lee D.S."/>
            <person name="Han D.M."/>
            <person name="Baek J.H."/>
            <person name="Choi D.G."/>
            <person name="Jeon J.H."/>
            <person name="Jeon C.O."/>
        </authorList>
    </citation>
    <scope>NUCLEOTIDE SEQUENCE [LARGE SCALE GENOMIC DNA]</scope>
    <source>
        <strain evidence="4 5">KACC 19118</strain>
    </source>
</reference>
<keyword evidence="5" id="KW-1185">Reference proteome</keyword>
<dbReference type="Proteomes" id="UP001449657">
    <property type="component" value="Chromosome"/>
</dbReference>
<keyword evidence="1" id="KW-0812">Transmembrane</keyword>
<evidence type="ECO:0000256" key="2">
    <source>
        <dbReference type="SAM" id="SignalP"/>
    </source>
</evidence>
<dbReference type="SUPFAM" id="SSF56935">
    <property type="entry name" value="Porins"/>
    <property type="match status" value="1"/>
</dbReference>
<comment type="subcellular location">
    <subcellularLocation>
        <location evidence="1">Cell outer membrane</location>
        <topology evidence="1">Multi-pass membrane protein</topology>
    </subcellularLocation>
</comment>
<dbReference type="Pfam" id="PF13620">
    <property type="entry name" value="CarboxypepD_reg"/>
    <property type="match status" value="1"/>
</dbReference>
<dbReference type="NCBIfam" id="TIGR04056">
    <property type="entry name" value="OMP_RagA_SusC"/>
    <property type="match status" value="1"/>
</dbReference>
<sequence>MQQRHQHILSLAMAALFASAAIPASAQQAGVFRTGRVTDAQGRPLAGVTIQSLDGRTGTSTAANGRFSLPADMAQATLTAWMRGYRRDTVEPGTETDIVLEKDVHQLDEPVFLGYTSPNRRSLTAAVSTVSGEELERSPVANLSMTFAGRLPGLFTQETGSELSRASTDMFIRGLSSARKQGPLVIMDGTLVSYNSQQTLEYITAAEIESVSVLKDAAAQALYGIQGANGIIVVTTKRGKKGPLKVDVRLDQSLQEVSTRPTWYNSYDYATMRNQAAKNDGRGDFAIFNETQIEGFRTGSDRNLYPENNWYDRYMRDFARMERVNVSLTGGNDRVQYFSNLNVMHQGGQWNTDTDKYKSDANNVWVNYRSNLDMNLHKYIKAFLRLSGNIKRERTPGSGNATVYTSLFQMAPTVYGPLTPAITDPSGKSSPAGGQVITTDKIGSPTYGMLNRSGYYRHTVVNINSQVGVEADLSWLTKGLSLTGTFAYQTNSVGSLSTTQNYERWMRTDRRDTLAFQKKGGETNTPLGYGKTHSYYYHLTYHSQLDYSRDFGSHHIGAVAFGYFQNLTTADNGAPGMLPYNRLSLGGEVAYSYADKYFLQLDLGRSGSEQYARDARFTSMPAVSAAWLLTGERWMEGAKWLSLLKLRGSWGKTANDRTGLPRFAYLDNVTFGGGGPLGYLQYNITENLVGNPGIRAEVSTKQNAGIDLGLFNMVHITADVFKEKMTNMVVGAVNKIPQYQGIPLGNYPRTNMGVFENKGFEITASFYKQLDRDWSFNLGGWFAQAKNTIISWNEAKRQVDYAYRNWEEGFSLGTEFGYVVDRSNGNGYFNSQDEITQSGLTYTFGTPRPGDLRYADLNGDKIIDQKDKAPMGYGNTPRQQYAINGGVKFRSVELNFLFQGTGQYATSYSGLGVRETEFDGVYGSLHRNAWTAERFAAGEPIYYPALSMVKTVNHETNTFYFYDRSYLRLKNAEIAWTLPESVARRLAAQKVKVMLSGQNLLTWDKLPTSDFGPESGGYGSFPVYKVYNAAVQLQF</sequence>
<dbReference type="Gene3D" id="2.60.40.1120">
    <property type="entry name" value="Carboxypeptidase-like, regulatory domain"/>
    <property type="match status" value="1"/>
</dbReference>
<gene>
    <name evidence="4" type="ORF">WJU22_21340</name>
</gene>
<feature type="chain" id="PRO_5045309634" evidence="2">
    <location>
        <begin position="27"/>
        <end position="1035"/>
    </location>
</feature>
<dbReference type="InterPro" id="IPR023997">
    <property type="entry name" value="TonB-dep_OMP_SusC/RagA_CS"/>
</dbReference>
<evidence type="ECO:0000313" key="5">
    <source>
        <dbReference type="Proteomes" id="UP001449657"/>
    </source>
</evidence>
<dbReference type="NCBIfam" id="TIGR04057">
    <property type="entry name" value="SusC_RagA_signa"/>
    <property type="match status" value="1"/>
</dbReference>
<dbReference type="Gene3D" id="2.170.130.10">
    <property type="entry name" value="TonB-dependent receptor, plug domain"/>
    <property type="match status" value="1"/>
</dbReference>
<accession>A0ABZ2Z002</accession>
<feature type="signal peptide" evidence="2">
    <location>
        <begin position="1"/>
        <end position="26"/>
    </location>
</feature>
<evidence type="ECO:0000259" key="3">
    <source>
        <dbReference type="Pfam" id="PF07715"/>
    </source>
</evidence>
<feature type="domain" description="TonB-dependent receptor plug" evidence="3">
    <location>
        <begin position="121"/>
        <end position="231"/>
    </location>
</feature>
<proteinExistence type="inferred from homology"/>
<dbReference type="InterPro" id="IPR008969">
    <property type="entry name" value="CarboxyPept-like_regulatory"/>
</dbReference>
<dbReference type="EMBL" id="CP150096">
    <property type="protein sequence ID" value="WZN45448.1"/>
    <property type="molecule type" value="Genomic_DNA"/>
</dbReference>
<dbReference type="Pfam" id="PF07715">
    <property type="entry name" value="Plug"/>
    <property type="match status" value="1"/>
</dbReference>
<dbReference type="PROSITE" id="PS52016">
    <property type="entry name" value="TONB_DEPENDENT_REC_3"/>
    <property type="match status" value="1"/>
</dbReference>
<keyword evidence="1" id="KW-0998">Cell outer membrane</keyword>
<organism evidence="4 5">
    <name type="scientific">Chitinophaga caseinilytica</name>
    <dbReference type="NCBI Taxonomy" id="2267521"/>
    <lineage>
        <taxon>Bacteria</taxon>
        <taxon>Pseudomonadati</taxon>
        <taxon>Bacteroidota</taxon>
        <taxon>Chitinophagia</taxon>
        <taxon>Chitinophagales</taxon>
        <taxon>Chitinophagaceae</taxon>
        <taxon>Chitinophaga</taxon>
    </lineage>
</organism>
<dbReference type="InterPro" id="IPR039426">
    <property type="entry name" value="TonB-dep_rcpt-like"/>
</dbReference>
<dbReference type="InterPro" id="IPR012910">
    <property type="entry name" value="Plug_dom"/>
</dbReference>
<keyword evidence="1" id="KW-0472">Membrane</keyword>
<comment type="similarity">
    <text evidence="1">Belongs to the TonB-dependent receptor family.</text>
</comment>
<dbReference type="InterPro" id="IPR037066">
    <property type="entry name" value="Plug_dom_sf"/>
</dbReference>
<keyword evidence="1" id="KW-1134">Transmembrane beta strand</keyword>
<dbReference type="InterPro" id="IPR023996">
    <property type="entry name" value="TonB-dep_OMP_SusC/RagA"/>
</dbReference>
<protein>
    <submittedName>
        <fullName evidence="4">SusC/RagA family TonB-linked outer membrane protein</fullName>
    </submittedName>
</protein>
<name>A0ABZ2Z002_9BACT</name>